<evidence type="ECO:0000256" key="1">
    <source>
        <dbReference type="SAM" id="Phobius"/>
    </source>
</evidence>
<keyword evidence="1" id="KW-0472">Membrane</keyword>
<name>A0A5B8C9V5_9MICO</name>
<feature type="transmembrane region" description="Helical" evidence="1">
    <location>
        <begin position="183"/>
        <end position="205"/>
    </location>
</feature>
<dbReference type="Proteomes" id="UP000314616">
    <property type="component" value="Chromosome"/>
</dbReference>
<dbReference type="AlphaFoldDB" id="A0A5B8C9V5"/>
<proteinExistence type="predicted"/>
<feature type="transmembrane region" description="Helical" evidence="1">
    <location>
        <begin position="217"/>
        <end position="241"/>
    </location>
</feature>
<dbReference type="RefSeq" id="WP_139930816.1">
    <property type="nucleotide sequence ID" value="NZ_CP040915.1"/>
</dbReference>
<evidence type="ECO:0000313" key="2">
    <source>
        <dbReference type="EMBL" id="QDC26255.1"/>
    </source>
</evidence>
<dbReference type="OrthoDB" id="5192580at2"/>
<gene>
    <name evidence="2" type="ORF">FE374_18035</name>
</gene>
<protein>
    <submittedName>
        <fullName evidence="2">Uncharacterized protein</fullName>
    </submittedName>
</protein>
<evidence type="ECO:0000313" key="3">
    <source>
        <dbReference type="Proteomes" id="UP000314616"/>
    </source>
</evidence>
<keyword evidence="1" id="KW-0812">Transmembrane</keyword>
<dbReference type="EMBL" id="CP040915">
    <property type="protein sequence ID" value="QDC26255.1"/>
    <property type="molecule type" value="Genomic_DNA"/>
</dbReference>
<reference evidence="2 3" key="1">
    <citation type="submission" date="2019-05" db="EMBL/GenBank/DDBJ databases">
        <title>Georgenia *** sp. nov., and Georgenia *** sp. nov., isolated from the intestinal contents of plateau pika (Ochotona curzoniae) in the Qinghai-Tibet plateau of China.</title>
        <authorList>
            <person name="Tian Z."/>
        </authorList>
    </citation>
    <scope>NUCLEOTIDE SEQUENCE [LARGE SCALE GENOMIC DNA]</scope>
    <source>
        <strain evidence="2 3">Z443</strain>
    </source>
</reference>
<feature type="transmembrane region" description="Helical" evidence="1">
    <location>
        <begin position="124"/>
        <end position="146"/>
    </location>
</feature>
<keyword evidence="1" id="KW-1133">Transmembrane helix</keyword>
<organism evidence="2 3">
    <name type="scientific">Georgenia yuyongxinii</name>
    <dbReference type="NCBI Taxonomy" id="2589797"/>
    <lineage>
        <taxon>Bacteria</taxon>
        <taxon>Bacillati</taxon>
        <taxon>Actinomycetota</taxon>
        <taxon>Actinomycetes</taxon>
        <taxon>Micrococcales</taxon>
        <taxon>Bogoriellaceae</taxon>
        <taxon>Georgenia</taxon>
    </lineage>
</organism>
<dbReference type="Pfam" id="PF22564">
    <property type="entry name" value="HAAS"/>
    <property type="match status" value="1"/>
</dbReference>
<dbReference type="KEGG" id="gyu:FE374_18035"/>
<accession>A0A5B8C9V5</accession>
<feature type="transmembrane region" description="Helical" evidence="1">
    <location>
        <begin position="247"/>
        <end position="269"/>
    </location>
</feature>
<sequence>MEARMQADGLVAAYLDDLGRMLRPVEPTLRAEVLGGVREHIEAVLGARPWDSDEVEQVLLELGAPEEVASAALEDGRRDRVDAGWPEAAWSADGPRPAHPGAPQVDHVPPPALARAWVPPTIGLLLLVTAGLYVLVLGAIVSFSAVTSSVEVTADVSGGGLAGPTAQEFEEAANPLLPTSYDLAWSVLVPLPLVAAPWLVAMILLAGSPLWSVRQKWVGAAVVPGLVLANGVAIAVATFVPSGAGRAALLVGLAVAAAVAAVVVIVRIWRDGARQARVREVAR</sequence>